<dbReference type="InterPro" id="IPR013783">
    <property type="entry name" value="Ig-like_fold"/>
</dbReference>
<evidence type="ECO:0000313" key="5">
    <source>
        <dbReference type="Proteomes" id="UP001596161"/>
    </source>
</evidence>
<dbReference type="Pfam" id="PF18962">
    <property type="entry name" value="Por_Secre_tail"/>
    <property type="match status" value="1"/>
</dbReference>
<comment type="caution">
    <text evidence="4">The sequence shown here is derived from an EMBL/GenBank/DDBJ whole genome shotgun (WGS) entry which is preliminary data.</text>
</comment>
<name>A0ABW0ECD0_9BACT</name>
<keyword evidence="1" id="KW-0732">Signal</keyword>
<dbReference type="Gene3D" id="2.160.20.10">
    <property type="entry name" value="Single-stranded right-handed beta-helix, Pectin lyase-like"/>
    <property type="match status" value="1"/>
</dbReference>
<feature type="domain" description="Right handed beta helix" evidence="2">
    <location>
        <begin position="436"/>
        <end position="626"/>
    </location>
</feature>
<dbReference type="Pfam" id="PF13229">
    <property type="entry name" value="Beta_helix"/>
    <property type="match status" value="1"/>
</dbReference>
<gene>
    <name evidence="4" type="ORF">ACFPIB_08460</name>
</gene>
<dbReference type="Gene3D" id="2.60.40.3080">
    <property type="match status" value="1"/>
</dbReference>
<dbReference type="Gene3D" id="2.60.120.260">
    <property type="entry name" value="Galactose-binding domain-like"/>
    <property type="match status" value="1"/>
</dbReference>
<dbReference type="Gene3D" id="2.60.40.10">
    <property type="entry name" value="Immunoglobulins"/>
    <property type="match status" value="1"/>
</dbReference>
<evidence type="ECO:0000259" key="3">
    <source>
        <dbReference type="Pfam" id="PF18962"/>
    </source>
</evidence>
<dbReference type="PROSITE" id="PS51257">
    <property type="entry name" value="PROKAR_LIPOPROTEIN"/>
    <property type="match status" value="1"/>
</dbReference>
<dbReference type="RefSeq" id="WP_378017002.1">
    <property type="nucleotide sequence ID" value="NZ_JBHSKT010000004.1"/>
</dbReference>
<protein>
    <submittedName>
        <fullName evidence="4">T9SS type A sorting domain-containing protein</fullName>
    </submittedName>
</protein>
<evidence type="ECO:0000313" key="4">
    <source>
        <dbReference type="EMBL" id="MFC5270636.1"/>
    </source>
</evidence>
<dbReference type="InterPro" id="IPR026444">
    <property type="entry name" value="Secre_tail"/>
</dbReference>
<evidence type="ECO:0000259" key="2">
    <source>
        <dbReference type="Pfam" id="PF13229"/>
    </source>
</evidence>
<sequence length="1166" mass="122981">MKKLLPLSLFLWMLVGTAWGQACTTTITTFPYFEGFEGTNHNWTTSGANSSWALGTPAKAIITGAGGGTKAWATNLTGNYNNAEDSYVISPCFNLSGLLLPVVEMKIWWNSEASWDGTVLQSSIDNGATWQVVGAFGDPNNWYTDNSLDNRVGGQSIGWAGVGPGMWVTAKHVLTGLGGQSNVRLRFAFGSDGSVNSYDGFAFDNFSIYNTPANDAGVSVINTPTTPITPGVSTPVTVTVKNYGTSPLTSATIGFRVNNGPVTTIAHTFTTPLALNASSAPINIGSHTFPAGTFTIKSWTQSPNGVTDGLIYNDTTTVSVISCNALTGTYTINKNTAATATNFTSFSSAVQAISSCGISGPVVFNVVAGSGPYNEKISIGSIPNTSATNTVTFNGNGNILTSGLASTDGMIKLSGTKYMRFNNLILNADPNSLNGSGIYLTNGAQFNNFVGNTVSLSTTTTSTSYGIQLNTGANTNNVFQNNIIKGGYYGVYNYGSSATPVSNNQYINNQIRDPYYYGMYFYYGSNNLIEGNDISRSTRTNGSYMYGMYFSTASTGNTISKNRIHNTHDVASAQTGYVYGIYISAGSSVGSENVVKNNAIYNIVPDQGAAYAFYNSGGNGTHYIHNTVALYNPQYTGSGTLYGMYFGSASTNVKFINNNVTINAGTTGNKYGIYLASSTISLVSNGNNLHVVGGNVGYHSSAKATLADWKTANNNAYDQASVSADPLFINLANGNLRPNSVAIDNAGISGQGVADDILGAVRSTTTPDPGAYEFTVPPNDVAVIAVSGPVSGCGQTSQETVTVTIKNFGSNTQTSIPVSYKVNGTTIGTGTWTGTLPPNGSATHTFTTKANLAARGTYDIEGSTNLSTDTDPTNNATTLTVANALLPSMPVTLDFETPLGGLDATVVVTNKYSMVTEAAAASKGTGSTKGMIMEGIDNSSWEVPVGITDPWTSNPDFYSAIRMCLDATASGNDSIVMTFDLKQLFKTTHYNTNFRVTVNGKQVPVYENGKLKNTLNPPFGGYDSLGAQWKSIRVDLTPYKNTGVIQIGFGSSVREGYQNGTGTANLIDNIRIRTVAGPTGVKENILQSNVVVFPNPSNGLFNLKVPTTTRNYSVEVMDLTGKLVKQQTVTNNAGTTQLNLNGTAKGIYILKIASEGNVATRKLIVE</sequence>
<feature type="signal peptide" evidence="1">
    <location>
        <begin position="1"/>
        <end position="20"/>
    </location>
</feature>
<accession>A0ABW0ECD0</accession>
<dbReference type="InterPro" id="IPR011050">
    <property type="entry name" value="Pectin_lyase_fold/virulence"/>
</dbReference>
<dbReference type="SMART" id="SM00710">
    <property type="entry name" value="PbH1"/>
    <property type="match status" value="6"/>
</dbReference>
<evidence type="ECO:0000256" key="1">
    <source>
        <dbReference type="SAM" id="SignalP"/>
    </source>
</evidence>
<dbReference type="InterPro" id="IPR006626">
    <property type="entry name" value="PbH1"/>
</dbReference>
<dbReference type="InterPro" id="IPR039448">
    <property type="entry name" value="Beta_helix"/>
</dbReference>
<proteinExistence type="predicted"/>
<dbReference type="EMBL" id="JBHSKT010000004">
    <property type="protein sequence ID" value="MFC5270636.1"/>
    <property type="molecule type" value="Genomic_DNA"/>
</dbReference>
<feature type="domain" description="Secretion system C-terminal sorting" evidence="3">
    <location>
        <begin position="1092"/>
        <end position="1165"/>
    </location>
</feature>
<organism evidence="4 5">
    <name type="scientific">Adhaeribacter terreus</name>
    <dbReference type="NCBI Taxonomy" id="529703"/>
    <lineage>
        <taxon>Bacteria</taxon>
        <taxon>Pseudomonadati</taxon>
        <taxon>Bacteroidota</taxon>
        <taxon>Cytophagia</taxon>
        <taxon>Cytophagales</taxon>
        <taxon>Hymenobacteraceae</taxon>
        <taxon>Adhaeribacter</taxon>
    </lineage>
</organism>
<dbReference type="InterPro" id="IPR012334">
    <property type="entry name" value="Pectin_lyas_fold"/>
</dbReference>
<dbReference type="Proteomes" id="UP001596161">
    <property type="component" value="Unassembled WGS sequence"/>
</dbReference>
<feature type="chain" id="PRO_5047421582" evidence="1">
    <location>
        <begin position="21"/>
        <end position="1166"/>
    </location>
</feature>
<dbReference type="SUPFAM" id="SSF51126">
    <property type="entry name" value="Pectin lyase-like"/>
    <property type="match status" value="2"/>
</dbReference>
<dbReference type="NCBIfam" id="TIGR04183">
    <property type="entry name" value="Por_Secre_tail"/>
    <property type="match status" value="1"/>
</dbReference>
<reference evidence="5" key="1">
    <citation type="journal article" date="2019" name="Int. J. Syst. Evol. Microbiol.">
        <title>The Global Catalogue of Microorganisms (GCM) 10K type strain sequencing project: providing services to taxonomists for standard genome sequencing and annotation.</title>
        <authorList>
            <consortium name="The Broad Institute Genomics Platform"/>
            <consortium name="The Broad Institute Genome Sequencing Center for Infectious Disease"/>
            <person name="Wu L."/>
            <person name="Ma J."/>
        </authorList>
    </citation>
    <scope>NUCLEOTIDE SEQUENCE [LARGE SCALE GENOMIC DNA]</scope>
    <source>
        <strain evidence="5">KACC 12602</strain>
    </source>
</reference>
<keyword evidence="5" id="KW-1185">Reference proteome</keyword>